<dbReference type="Proteomes" id="UP000595691">
    <property type="component" value="Chromosome"/>
</dbReference>
<evidence type="ECO:0000313" key="3">
    <source>
        <dbReference type="Proteomes" id="UP000595691"/>
    </source>
</evidence>
<feature type="transmembrane region" description="Helical" evidence="1">
    <location>
        <begin position="60"/>
        <end position="77"/>
    </location>
</feature>
<gene>
    <name evidence="2" type="ORF">I5776_03360</name>
</gene>
<accession>A0ABX7E469</accession>
<feature type="transmembrane region" description="Helical" evidence="1">
    <location>
        <begin position="104"/>
        <end position="130"/>
    </location>
</feature>
<name>A0ABX7E469_9BACI</name>
<keyword evidence="3" id="KW-1185">Reference proteome</keyword>
<evidence type="ECO:0000313" key="2">
    <source>
        <dbReference type="EMBL" id="QQZ10019.1"/>
    </source>
</evidence>
<protein>
    <submittedName>
        <fullName evidence="2">Uncharacterized protein</fullName>
    </submittedName>
</protein>
<keyword evidence="1" id="KW-0472">Membrane</keyword>
<proteinExistence type="predicted"/>
<keyword evidence="1" id="KW-1133">Transmembrane helix</keyword>
<feature type="transmembrane region" description="Helical" evidence="1">
    <location>
        <begin position="142"/>
        <end position="164"/>
    </location>
</feature>
<keyword evidence="1" id="KW-0812">Transmembrane</keyword>
<evidence type="ECO:0000256" key="1">
    <source>
        <dbReference type="SAM" id="Phobius"/>
    </source>
</evidence>
<dbReference type="RefSeq" id="WP_246483898.1">
    <property type="nucleotide sequence ID" value="NZ_CP065425.1"/>
</dbReference>
<organism evidence="2 3">
    <name type="scientific">Heyndrickxia vini</name>
    <dbReference type="NCBI Taxonomy" id="1476025"/>
    <lineage>
        <taxon>Bacteria</taxon>
        <taxon>Bacillati</taxon>
        <taxon>Bacillota</taxon>
        <taxon>Bacilli</taxon>
        <taxon>Bacillales</taxon>
        <taxon>Bacillaceae</taxon>
        <taxon>Heyndrickxia</taxon>
    </lineage>
</organism>
<dbReference type="EMBL" id="CP065425">
    <property type="protein sequence ID" value="QQZ10019.1"/>
    <property type="molecule type" value="Genomic_DNA"/>
</dbReference>
<sequence length="170" mass="18839">MFQGKSKKTVAVAIILFVIGLMIFVSSLITFIQGGAYFIGKIYSSIFTYLIAGIFGRMGWGMHLGVVLVCIALYLLMQRNAFKLSESIANGDRFEHVERQELSVLSWFGTLILLAIPLVNLILLLVWAFGADNPRKNYSRATLLYGVLGIIITLIVFFATISMVGDSITF</sequence>
<feature type="transmembrane region" description="Helical" evidence="1">
    <location>
        <begin position="12"/>
        <end position="32"/>
    </location>
</feature>
<reference evidence="2 3" key="1">
    <citation type="submission" date="2020-11" db="EMBL/GenBank/DDBJ databases">
        <title>Taxonomic evaluation of the Bacillus sporothermodurans group of bacteria based on whole genome sequences.</title>
        <authorList>
            <person name="Fiedler G."/>
            <person name="Herbstmann A.-D."/>
            <person name="Doll E."/>
            <person name="Wenning M."/>
            <person name="Brinks E."/>
            <person name="Kabisch J."/>
            <person name="Breitenwieser F."/>
            <person name="Lappann M."/>
            <person name="Boehnlein C."/>
            <person name="Franz C."/>
        </authorList>
    </citation>
    <scope>NUCLEOTIDE SEQUENCE [LARGE SCALE GENOMIC DNA]</scope>
    <source>
        <strain evidence="2 3">JCM 19841</strain>
    </source>
</reference>